<dbReference type="Proteomes" id="UP000807306">
    <property type="component" value="Unassembled WGS sequence"/>
</dbReference>
<organism evidence="1 2">
    <name type="scientific">Crepidotus variabilis</name>
    <dbReference type="NCBI Taxonomy" id="179855"/>
    <lineage>
        <taxon>Eukaryota</taxon>
        <taxon>Fungi</taxon>
        <taxon>Dikarya</taxon>
        <taxon>Basidiomycota</taxon>
        <taxon>Agaricomycotina</taxon>
        <taxon>Agaricomycetes</taxon>
        <taxon>Agaricomycetidae</taxon>
        <taxon>Agaricales</taxon>
        <taxon>Agaricineae</taxon>
        <taxon>Crepidotaceae</taxon>
        <taxon>Crepidotus</taxon>
    </lineage>
</organism>
<keyword evidence="2" id="KW-1185">Reference proteome</keyword>
<evidence type="ECO:0000313" key="1">
    <source>
        <dbReference type="EMBL" id="KAF9526598.1"/>
    </source>
</evidence>
<dbReference type="AlphaFoldDB" id="A0A9P6EBW9"/>
<reference evidence="1" key="1">
    <citation type="submission" date="2020-11" db="EMBL/GenBank/DDBJ databases">
        <authorList>
            <consortium name="DOE Joint Genome Institute"/>
            <person name="Ahrendt S."/>
            <person name="Riley R."/>
            <person name="Andreopoulos W."/>
            <person name="Labutti K."/>
            <person name="Pangilinan J."/>
            <person name="Ruiz-Duenas F.J."/>
            <person name="Barrasa J.M."/>
            <person name="Sanchez-Garcia M."/>
            <person name="Camarero S."/>
            <person name="Miyauchi S."/>
            <person name="Serrano A."/>
            <person name="Linde D."/>
            <person name="Babiker R."/>
            <person name="Drula E."/>
            <person name="Ayuso-Fernandez I."/>
            <person name="Pacheco R."/>
            <person name="Padilla G."/>
            <person name="Ferreira P."/>
            <person name="Barriuso J."/>
            <person name="Kellner H."/>
            <person name="Castanera R."/>
            <person name="Alfaro M."/>
            <person name="Ramirez L."/>
            <person name="Pisabarro A.G."/>
            <person name="Kuo A."/>
            <person name="Tritt A."/>
            <person name="Lipzen A."/>
            <person name="He G."/>
            <person name="Yan M."/>
            <person name="Ng V."/>
            <person name="Cullen D."/>
            <person name="Martin F."/>
            <person name="Rosso M.-N."/>
            <person name="Henrissat B."/>
            <person name="Hibbett D."/>
            <person name="Martinez A.T."/>
            <person name="Grigoriev I.V."/>
        </authorList>
    </citation>
    <scope>NUCLEOTIDE SEQUENCE</scope>
    <source>
        <strain evidence="1">CBS 506.95</strain>
    </source>
</reference>
<dbReference type="OrthoDB" id="2803597at2759"/>
<sequence>MSPYADVDIDYKLTMALLDWRDEKAALKFPSPLVRSLGSNILLSDQIIKHLVECAHTAGTLATTEHIAKETKWRKDWVDEFADSLKEVVRNYYPQAVVRGASPTTPNNMNGTVEEEDERWERLLLQQHHHQQAFPEVRLHQFERMYPELEQPNGI</sequence>
<evidence type="ECO:0000313" key="2">
    <source>
        <dbReference type="Proteomes" id="UP000807306"/>
    </source>
</evidence>
<proteinExistence type="predicted"/>
<gene>
    <name evidence="1" type="ORF">CPB83DRAFT_857452</name>
</gene>
<name>A0A9P6EBW9_9AGAR</name>
<protein>
    <submittedName>
        <fullName evidence="1">Uncharacterized protein</fullName>
    </submittedName>
</protein>
<comment type="caution">
    <text evidence="1">The sequence shown here is derived from an EMBL/GenBank/DDBJ whole genome shotgun (WGS) entry which is preliminary data.</text>
</comment>
<accession>A0A9P6EBW9</accession>
<dbReference type="EMBL" id="MU157869">
    <property type="protein sequence ID" value="KAF9526598.1"/>
    <property type="molecule type" value="Genomic_DNA"/>
</dbReference>